<keyword evidence="2" id="KW-1185">Reference proteome</keyword>
<dbReference type="EMBL" id="CP117523">
    <property type="protein sequence ID" value="WWD84728.1"/>
    <property type="molecule type" value="Genomic_DNA"/>
</dbReference>
<organism evidence="1 2">
    <name type="scientific">Terrisporobacter glycolicus ATCC 14880 = DSM 1288</name>
    <dbReference type="NCBI Taxonomy" id="1121315"/>
    <lineage>
        <taxon>Bacteria</taxon>
        <taxon>Bacillati</taxon>
        <taxon>Bacillota</taxon>
        <taxon>Clostridia</taxon>
        <taxon>Peptostreptococcales</taxon>
        <taxon>Peptostreptococcaceae</taxon>
        <taxon>Terrisporobacter</taxon>
    </lineage>
</organism>
<name>A0ABZ2EYQ2_9FIRM</name>
<evidence type="ECO:0008006" key="3">
    <source>
        <dbReference type="Google" id="ProtNLM"/>
    </source>
</evidence>
<evidence type="ECO:0000313" key="2">
    <source>
        <dbReference type="Proteomes" id="UP001348492"/>
    </source>
</evidence>
<reference evidence="1 2" key="1">
    <citation type="journal article" date="2023" name="PLoS ONE">
        <title>Genome-based metabolic and phylogenomic analysis of three Terrisporobacter species.</title>
        <authorList>
            <person name="Boer T."/>
            <person name="Bengelsdorf F.R."/>
            <person name="Bomeke M."/>
            <person name="Daniel R."/>
            <person name="Poehlein A."/>
        </authorList>
    </citation>
    <scope>NUCLEOTIDE SEQUENCE [LARGE SCALE GENOMIC DNA]</scope>
    <source>
        <strain evidence="1 2">DSM 1288</strain>
    </source>
</reference>
<dbReference type="Proteomes" id="UP001348492">
    <property type="component" value="Chromosome"/>
</dbReference>
<dbReference type="RefSeq" id="WP_018591374.1">
    <property type="nucleotide sequence ID" value="NZ_CP117523.1"/>
</dbReference>
<gene>
    <name evidence="1" type="ORF">TEGL_31720</name>
</gene>
<sequence>MRNKKTKKFLIIVFIIICTFLAFKLKSKDIKLSNNTKKLEINLKSNLNKENSVCKDLFDFDYDKVYVFQPYLSKREMEKEIGFKYNKLRETVNEGMMNILFVKDNAPIVYLYGYPTDLGYYIDIPIGEYTKLNLDKVKYKIKEIDDDNSSGEEQIYKEYTINI</sequence>
<protein>
    <recommendedName>
        <fullName evidence="3">Lipoprotein</fullName>
    </recommendedName>
</protein>
<accession>A0ABZ2EYQ2</accession>
<evidence type="ECO:0000313" key="1">
    <source>
        <dbReference type="EMBL" id="WWD84728.1"/>
    </source>
</evidence>
<proteinExistence type="predicted"/>